<dbReference type="GO" id="GO:0035556">
    <property type="term" value="P:intracellular signal transduction"/>
    <property type="evidence" value="ECO:0007669"/>
    <property type="project" value="InterPro"/>
</dbReference>
<dbReference type="SMART" id="SM00044">
    <property type="entry name" value="CYCc"/>
    <property type="match status" value="1"/>
</dbReference>
<gene>
    <name evidence="3" type="ORF">EW093_05950</name>
</gene>
<dbReference type="PANTHER" id="PTHR43081:SF1">
    <property type="entry name" value="ADENYLATE CYCLASE, TERMINAL-DIFFERENTIATION SPECIFIC"/>
    <property type="match status" value="1"/>
</dbReference>
<keyword evidence="1" id="KW-0812">Transmembrane</keyword>
<proteinExistence type="predicted"/>
<dbReference type="InterPro" id="IPR029787">
    <property type="entry name" value="Nucleotide_cyclase"/>
</dbReference>
<evidence type="ECO:0000313" key="3">
    <source>
        <dbReference type="EMBL" id="QEN04260.1"/>
    </source>
</evidence>
<dbReference type="AlphaFoldDB" id="A0A5C1QB30"/>
<keyword evidence="4" id="KW-1185">Reference proteome</keyword>
<feature type="domain" description="Guanylate cyclase" evidence="2">
    <location>
        <begin position="367"/>
        <end position="494"/>
    </location>
</feature>
<feature type="transmembrane region" description="Helical" evidence="1">
    <location>
        <begin position="12"/>
        <end position="33"/>
    </location>
</feature>
<dbReference type="InterPro" id="IPR001054">
    <property type="entry name" value="A/G_cyclase"/>
</dbReference>
<evidence type="ECO:0000256" key="1">
    <source>
        <dbReference type="SAM" id="Phobius"/>
    </source>
</evidence>
<protein>
    <submittedName>
        <fullName evidence="3">Adenylate/guanylate cyclase domain-containing protein</fullName>
    </submittedName>
</protein>
<dbReference type="Pfam" id="PF00211">
    <property type="entry name" value="Guanylate_cyc"/>
    <property type="match status" value="1"/>
</dbReference>
<dbReference type="KEGG" id="sper:EW093_05950"/>
<dbReference type="GO" id="GO:0004016">
    <property type="term" value="F:adenylate cyclase activity"/>
    <property type="evidence" value="ECO:0007669"/>
    <property type="project" value="UniProtKB-ARBA"/>
</dbReference>
<dbReference type="RefSeq" id="WP_149567508.1">
    <property type="nucleotide sequence ID" value="NZ_CP035807.1"/>
</dbReference>
<keyword evidence="1" id="KW-1133">Transmembrane helix</keyword>
<dbReference type="OrthoDB" id="9806704at2"/>
<dbReference type="GO" id="GO:0006171">
    <property type="term" value="P:cAMP biosynthetic process"/>
    <property type="evidence" value="ECO:0007669"/>
    <property type="project" value="TreeGrafter"/>
</dbReference>
<reference evidence="3 4" key="1">
    <citation type="submission" date="2019-02" db="EMBL/GenBank/DDBJ databases">
        <authorList>
            <person name="Fomenkov A."/>
            <person name="Dubinina G."/>
            <person name="Grabovich M."/>
            <person name="Vincze T."/>
            <person name="Roberts R.J."/>
        </authorList>
    </citation>
    <scope>NUCLEOTIDE SEQUENCE [LARGE SCALE GENOMIC DNA]</scope>
    <source>
        <strain evidence="3 4">P</strain>
    </source>
</reference>
<feature type="transmembrane region" description="Helical" evidence="1">
    <location>
        <begin position="258"/>
        <end position="276"/>
    </location>
</feature>
<dbReference type="Gene3D" id="3.30.70.1230">
    <property type="entry name" value="Nucleotide cyclase"/>
    <property type="match status" value="1"/>
</dbReference>
<accession>A0A5C1QB30</accession>
<organism evidence="3 4">
    <name type="scientific">Thiospirochaeta perfilievii</name>
    <dbReference type="NCBI Taxonomy" id="252967"/>
    <lineage>
        <taxon>Bacteria</taxon>
        <taxon>Pseudomonadati</taxon>
        <taxon>Spirochaetota</taxon>
        <taxon>Spirochaetia</taxon>
        <taxon>Spirochaetales</taxon>
        <taxon>Spirochaetaceae</taxon>
        <taxon>Thiospirochaeta</taxon>
    </lineage>
</organism>
<dbReference type="EMBL" id="CP035807">
    <property type="protein sequence ID" value="QEN04260.1"/>
    <property type="molecule type" value="Genomic_DNA"/>
</dbReference>
<dbReference type="PROSITE" id="PS50125">
    <property type="entry name" value="GUANYLATE_CYCLASE_2"/>
    <property type="match status" value="1"/>
</dbReference>
<evidence type="ECO:0000313" key="4">
    <source>
        <dbReference type="Proteomes" id="UP000323824"/>
    </source>
</evidence>
<dbReference type="SUPFAM" id="SSF55073">
    <property type="entry name" value="Nucleotide cyclase"/>
    <property type="match status" value="1"/>
</dbReference>
<dbReference type="CDD" id="cd07302">
    <property type="entry name" value="CHD"/>
    <property type="match status" value="1"/>
</dbReference>
<dbReference type="InterPro" id="IPR050697">
    <property type="entry name" value="Adenylyl/Guanylyl_Cyclase_3/4"/>
</dbReference>
<keyword evidence="1" id="KW-0472">Membrane</keyword>
<reference evidence="3 4" key="2">
    <citation type="submission" date="2019-09" db="EMBL/GenBank/DDBJ databases">
        <title>Complete Genome Sequence and Methylome Analysis of free living Spirochaetas.</title>
        <authorList>
            <person name="Leshcheva N."/>
            <person name="Mikheeva N."/>
        </authorList>
    </citation>
    <scope>NUCLEOTIDE SEQUENCE [LARGE SCALE GENOMIC DNA]</scope>
    <source>
        <strain evidence="3 4">P</strain>
    </source>
</reference>
<evidence type="ECO:0000259" key="2">
    <source>
        <dbReference type="PROSITE" id="PS50125"/>
    </source>
</evidence>
<dbReference type="Proteomes" id="UP000323824">
    <property type="component" value="Chromosome"/>
</dbReference>
<name>A0A5C1QB30_9SPIO</name>
<sequence length="676" mass="78256">MRRVNIKTSLIFWDIVTFIVVFISTYLMFEVVIKNIISNSSNSDFYEKLDSIEAEYFNSFSYLENKETLVYFDYIDDILNYSVASGINKVKYDDSIFVILTDIEGMEIKSGKKSDPNFLVKIDNALRDKIKTYASHIPLTLPQEEYNSIINRSQNEEDKNYLKGLFTINSKNVYELSRIPNINDRNRYFQILEGRAYKADNNISFQIEFNNQEYVVIIEYAKHGILTKSEKEVTYPIFIVADLSSDFFYLINKVRNTFLGILLFVFLLVVIIKLITTSKITKEIGSISKIISQEGENIRTQGLVRKKVKEIHTDFSETSTLFDSYANLHQRLNTLGEIVSGISDKELLTAVLMDSNSILDPHEEEMTVLFLDIKGFTTLTEKYQEKVFTIVNSIWVEVENVVEGNYGKINKYIGDACLIIFQEKRGTNNSSFYALKSAILILERVGQLQKELEIEFNFRVGLDFGKIVYGKTGTENNYELGVIGDTVNTAARLEAINKQYKTNLLMTETVVNKTKKQLKSLNPHLSFYKVDKVRPKGKKEPKELYTILGNNGKQSRFIGSSSYLSNNSLNNIQNIMDSFTNGISLWKTYYEAKDKKAKSEAHRLAINKWKSTLKQIKQAYLIEELPTMEKYISRIITINELEEYKANKDKWFKKDNHEIQEPSEDWIKYGYIEIEK</sequence>
<dbReference type="PANTHER" id="PTHR43081">
    <property type="entry name" value="ADENYLATE CYCLASE, TERMINAL-DIFFERENTIATION SPECIFIC-RELATED"/>
    <property type="match status" value="1"/>
</dbReference>